<evidence type="ECO:0000313" key="1">
    <source>
        <dbReference type="EMBL" id="GAH64753.1"/>
    </source>
</evidence>
<organism evidence="1">
    <name type="scientific">marine sediment metagenome</name>
    <dbReference type="NCBI Taxonomy" id="412755"/>
    <lineage>
        <taxon>unclassified sequences</taxon>
        <taxon>metagenomes</taxon>
        <taxon>ecological metagenomes</taxon>
    </lineage>
</organism>
<protein>
    <submittedName>
        <fullName evidence="1">Uncharacterized protein</fullName>
    </submittedName>
</protein>
<feature type="non-terminal residue" evidence="1">
    <location>
        <position position="1"/>
    </location>
</feature>
<proteinExistence type="predicted"/>
<gene>
    <name evidence="1" type="ORF">S03H2_44646</name>
</gene>
<name>X1J4P6_9ZZZZ</name>
<reference evidence="1" key="1">
    <citation type="journal article" date="2014" name="Front. Microbiol.">
        <title>High frequency of phylogenetically diverse reductive dehalogenase-homologous genes in deep subseafloor sedimentary metagenomes.</title>
        <authorList>
            <person name="Kawai M."/>
            <person name="Futagami T."/>
            <person name="Toyoda A."/>
            <person name="Takaki Y."/>
            <person name="Nishi S."/>
            <person name="Hori S."/>
            <person name="Arai W."/>
            <person name="Tsubouchi T."/>
            <person name="Morono Y."/>
            <person name="Uchiyama I."/>
            <person name="Ito T."/>
            <person name="Fujiyama A."/>
            <person name="Inagaki F."/>
            <person name="Takami H."/>
        </authorList>
    </citation>
    <scope>NUCLEOTIDE SEQUENCE</scope>
    <source>
        <strain evidence="1">Expedition CK06-06</strain>
    </source>
</reference>
<accession>X1J4P6</accession>
<comment type="caution">
    <text evidence="1">The sequence shown here is derived from an EMBL/GenBank/DDBJ whole genome shotgun (WGS) entry which is preliminary data.</text>
</comment>
<sequence>WWSALPAVAKVINLYDNDQQTRLNDLKHLMSNLTGSIDRFDFMLEQLPGLYSGRPVGDALTQKESETIGEVFAEDVKLLNSGEQLANDQVAKAICEVYGAKGDMIECENEVTKWYAKLNPSQRDPHKCDHEDAGHFLTRLNDQSTTFNTKLVKLLPEDYGFGAVSEWTSLHVKDYASKLKQAKAEIDKAKPVVYKPVVDEGKREIVLSA</sequence>
<dbReference type="EMBL" id="BARU01027931">
    <property type="protein sequence ID" value="GAH64753.1"/>
    <property type="molecule type" value="Genomic_DNA"/>
</dbReference>
<dbReference type="AlphaFoldDB" id="X1J4P6"/>